<proteinExistence type="predicted"/>
<name>A0A5M3N9C2_CONPW</name>
<dbReference type="GeneID" id="19211168"/>
<dbReference type="RefSeq" id="XP_007763775.1">
    <property type="nucleotide sequence ID" value="XM_007765585.1"/>
</dbReference>
<keyword evidence="2" id="KW-1185">Reference proteome</keyword>
<evidence type="ECO:0008006" key="3">
    <source>
        <dbReference type="Google" id="ProtNLM"/>
    </source>
</evidence>
<reference evidence="2" key="1">
    <citation type="journal article" date="2012" name="Science">
        <title>The Paleozoic origin of enzymatic lignin decomposition reconstructed from 31 fungal genomes.</title>
        <authorList>
            <person name="Floudas D."/>
            <person name="Binder M."/>
            <person name="Riley R."/>
            <person name="Barry K."/>
            <person name="Blanchette R.A."/>
            <person name="Henrissat B."/>
            <person name="Martinez A.T."/>
            <person name="Otillar R."/>
            <person name="Spatafora J.W."/>
            <person name="Yadav J.S."/>
            <person name="Aerts A."/>
            <person name="Benoit I."/>
            <person name="Boyd A."/>
            <person name="Carlson A."/>
            <person name="Copeland A."/>
            <person name="Coutinho P.M."/>
            <person name="de Vries R.P."/>
            <person name="Ferreira P."/>
            <person name="Findley K."/>
            <person name="Foster B."/>
            <person name="Gaskell J."/>
            <person name="Glotzer D."/>
            <person name="Gorecki P."/>
            <person name="Heitman J."/>
            <person name="Hesse C."/>
            <person name="Hori C."/>
            <person name="Igarashi K."/>
            <person name="Jurgens J.A."/>
            <person name="Kallen N."/>
            <person name="Kersten P."/>
            <person name="Kohler A."/>
            <person name="Kuees U."/>
            <person name="Kumar T.K.A."/>
            <person name="Kuo A."/>
            <person name="LaButti K."/>
            <person name="Larrondo L.F."/>
            <person name="Lindquist E."/>
            <person name="Ling A."/>
            <person name="Lombard V."/>
            <person name="Lucas S."/>
            <person name="Lundell T."/>
            <person name="Martin R."/>
            <person name="McLaughlin D.J."/>
            <person name="Morgenstern I."/>
            <person name="Morin E."/>
            <person name="Murat C."/>
            <person name="Nagy L.G."/>
            <person name="Nolan M."/>
            <person name="Ohm R.A."/>
            <person name="Patyshakuliyeva A."/>
            <person name="Rokas A."/>
            <person name="Ruiz-Duenas F.J."/>
            <person name="Sabat G."/>
            <person name="Salamov A."/>
            <person name="Samejima M."/>
            <person name="Schmutz J."/>
            <person name="Slot J.C."/>
            <person name="St John F."/>
            <person name="Stenlid J."/>
            <person name="Sun H."/>
            <person name="Sun S."/>
            <person name="Syed K."/>
            <person name="Tsang A."/>
            <person name="Wiebenga A."/>
            <person name="Young D."/>
            <person name="Pisabarro A."/>
            <person name="Eastwood D.C."/>
            <person name="Martin F."/>
            <person name="Cullen D."/>
            <person name="Grigoriev I.V."/>
            <person name="Hibbett D.S."/>
        </authorList>
    </citation>
    <scope>NUCLEOTIDE SEQUENCE [LARGE SCALE GENOMIC DNA]</scope>
    <source>
        <strain evidence="2">RWD-64-598 SS2</strain>
    </source>
</reference>
<organism evidence="1 2">
    <name type="scientific">Coniophora puteana (strain RWD-64-598)</name>
    <name type="common">Brown rot fungus</name>
    <dbReference type="NCBI Taxonomy" id="741705"/>
    <lineage>
        <taxon>Eukaryota</taxon>
        <taxon>Fungi</taxon>
        <taxon>Dikarya</taxon>
        <taxon>Basidiomycota</taxon>
        <taxon>Agaricomycotina</taxon>
        <taxon>Agaricomycetes</taxon>
        <taxon>Agaricomycetidae</taxon>
        <taxon>Boletales</taxon>
        <taxon>Coniophorineae</taxon>
        <taxon>Coniophoraceae</taxon>
        <taxon>Coniophora</taxon>
    </lineage>
</organism>
<dbReference type="OMA" id="FHILAGH"/>
<dbReference type="KEGG" id="cput:CONPUDRAFT_87216"/>
<evidence type="ECO:0000313" key="2">
    <source>
        <dbReference type="Proteomes" id="UP000053558"/>
    </source>
</evidence>
<dbReference type="Gene3D" id="3.30.70.100">
    <property type="match status" value="1"/>
</dbReference>
<dbReference type="InterPro" id="IPR011008">
    <property type="entry name" value="Dimeric_a/b-barrel"/>
</dbReference>
<protein>
    <recommendedName>
        <fullName evidence="3">EthD domain-containing protein</fullName>
    </recommendedName>
</protein>
<sequence length="123" mass="13576">MSESARVTVLLVKEDGVSHADFANFWLNEHPQLFQSLSIVKEKITKYDQAITSPVAMGEITVPRSVAITSDGLATFEARTLEDIRDVFTSEEYLSTVSPIALKYTKAGSHILATKNVNVFTNI</sequence>
<dbReference type="EMBL" id="JH711573">
    <property type="protein sequence ID" value="EIW87441.1"/>
    <property type="molecule type" value="Genomic_DNA"/>
</dbReference>
<dbReference type="SUPFAM" id="SSF54909">
    <property type="entry name" value="Dimeric alpha+beta barrel"/>
    <property type="match status" value="1"/>
</dbReference>
<comment type="caution">
    <text evidence="1">The sequence shown here is derived from an EMBL/GenBank/DDBJ whole genome shotgun (WGS) entry which is preliminary data.</text>
</comment>
<dbReference type="OrthoDB" id="3183782at2759"/>
<dbReference type="AlphaFoldDB" id="A0A5M3N9C2"/>
<dbReference type="Proteomes" id="UP000053558">
    <property type="component" value="Unassembled WGS sequence"/>
</dbReference>
<accession>A0A5M3N9C2</accession>
<gene>
    <name evidence="1" type="ORF">CONPUDRAFT_87216</name>
</gene>
<evidence type="ECO:0000313" key="1">
    <source>
        <dbReference type="EMBL" id="EIW87441.1"/>
    </source>
</evidence>